<reference evidence="2" key="1">
    <citation type="journal article" date="2019" name="Curr. Biol.">
        <title>Genome Sequence of Striga asiatica Provides Insight into the Evolution of Plant Parasitism.</title>
        <authorList>
            <person name="Yoshida S."/>
            <person name="Kim S."/>
            <person name="Wafula E.K."/>
            <person name="Tanskanen J."/>
            <person name="Kim Y.M."/>
            <person name="Honaas L."/>
            <person name="Yang Z."/>
            <person name="Spallek T."/>
            <person name="Conn C.E."/>
            <person name="Ichihashi Y."/>
            <person name="Cheong K."/>
            <person name="Cui S."/>
            <person name="Der J.P."/>
            <person name="Gundlach H."/>
            <person name="Jiao Y."/>
            <person name="Hori C."/>
            <person name="Ishida J.K."/>
            <person name="Kasahara H."/>
            <person name="Kiba T."/>
            <person name="Kim M.S."/>
            <person name="Koo N."/>
            <person name="Laohavisit A."/>
            <person name="Lee Y.H."/>
            <person name="Lumba S."/>
            <person name="McCourt P."/>
            <person name="Mortimer J.C."/>
            <person name="Mutuku J.M."/>
            <person name="Nomura T."/>
            <person name="Sasaki-Sekimoto Y."/>
            <person name="Seto Y."/>
            <person name="Wang Y."/>
            <person name="Wakatake T."/>
            <person name="Sakakibara H."/>
            <person name="Demura T."/>
            <person name="Yamaguchi S."/>
            <person name="Yoneyama K."/>
            <person name="Manabe R.I."/>
            <person name="Nelson D.C."/>
            <person name="Schulman A.H."/>
            <person name="Timko M.P."/>
            <person name="dePamphilis C.W."/>
            <person name="Choi D."/>
            <person name="Shirasu K."/>
        </authorList>
    </citation>
    <scope>NUCLEOTIDE SEQUENCE [LARGE SCALE GENOMIC DNA]</scope>
    <source>
        <strain evidence="2">cv. UVA1</strain>
    </source>
</reference>
<comment type="caution">
    <text evidence="1">The sequence shown here is derived from an EMBL/GenBank/DDBJ whole genome shotgun (WGS) entry which is preliminary data.</text>
</comment>
<gene>
    <name evidence="1" type="ORF">STAS_17705</name>
</gene>
<dbReference type="Proteomes" id="UP000325081">
    <property type="component" value="Unassembled WGS sequence"/>
</dbReference>
<proteinExistence type="predicted"/>
<dbReference type="GO" id="GO:0016301">
    <property type="term" value="F:kinase activity"/>
    <property type="evidence" value="ECO:0007669"/>
    <property type="project" value="UniProtKB-KW"/>
</dbReference>
<sequence length="115" mass="12881">MRNYIHDAGGLVLTYLSGKLHEFGAFSLFLRLNLEAKMVEVFLLMSINCGTKIEHAASSISLSSTECILILIQQTVTRLARAKHGMLLAIEYESAARSLQYDCNYRLIFEPGPLE</sequence>
<organism evidence="1 2">
    <name type="scientific">Striga asiatica</name>
    <name type="common">Asiatic witchweed</name>
    <name type="synonym">Buchnera asiatica</name>
    <dbReference type="NCBI Taxonomy" id="4170"/>
    <lineage>
        <taxon>Eukaryota</taxon>
        <taxon>Viridiplantae</taxon>
        <taxon>Streptophyta</taxon>
        <taxon>Embryophyta</taxon>
        <taxon>Tracheophyta</taxon>
        <taxon>Spermatophyta</taxon>
        <taxon>Magnoliopsida</taxon>
        <taxon>eudicotyledons</taxon>
        <taxon>Gunneridae</taxon>
        <taxon>Pentapetalae</taxon>
        <taxon>asterids</taxon>
        <taxon>lamiids</taxon>
        <taxon>Lamiales</taxon>
        <taxon>Orobanchaceae</taxon>
        <taxon>Buchnereae</taxon>
        <taxon>Striga</taxon>
    </lineage>
</organism>
<evidence type="ECO:0000313" key="1">
    <source>
        <dbReference type="EMBL" id="GER40994.1"/>
    </source>
</evidence>
<keyword evidence="2" id="KW-1185">Reference proteome</keyword>
<name>A0A5A7Q7H1_STRAF</name>
<accession>A0A5A7Q7H1</accession>
<keyword evidence="1" id="KW-0808">Transferase</keyword>
<dbReference type="EMBL" id="BKCP01006049">
    <property type="protein sequence ID" value="GER40994.1"/>
    <property type="molecule type" value="Genomic_DNA"/>
</dbReference>
<protein>
    <submittedName>
        <fullName evidence="1">MAP kinase 5</fullName>
    </submittedName>
</protein>
<keyword evidence="1" id="KW-0418">Kinase</keyword>
<dbReference type="AlphaFoldDB" id="A0A5A7Q7H1"/>
<evidence type="ECO:0000313" key="2">
    <source>
        <dbReference type="Proteomes" id="UP000325081"/>
    </source>
</evidence>